<evidence type="ECO:0000256" key="3">
    <source>
        <dbReference type="ARBA" id="ARBA00022801"/>
    </source>
</evidence>
<dbReference type="Proteomes" id="UP000539953">
    <property type="component" value="Unassembled WGS sequence"/>
</dbReference>
<comment type="caution">
    <text evidence="6">The sequence shown here is derived from an EMBL/GenBank/DDBJ whole genome shotgun (WGS) entry which is preliminary data.</text>
</comment>
<gene>
    <name evidence="6" type="ORF">HNQ47_001231</name>
</gene>
<dbReference type="SUPFAM" id="SSF56281">
    <property type="entry name" value="Metallo-hydrolase/oxidoreductase"/>
    <property type="match status" value="1"/>
</dbReference>
<dbReference type="Gene3D" id="3.60.15.10">
    <property type="entry name" value="Ribonuclease Z/Hydroxyacylglutathione hydrolase-like"/>
    <property type="match status" value="1"/>
</dbReference>
<dbReference type="PANTHER" id="PTHR46233:SF3">
    <property type="entry name" value="HYDROXYACYLGLUTATHIONE HYDROLASE GLOC"/>
    <property type="match status" value="1"/>
</dbReference>
<dbReference type="EMBL" id="JACHHK010000004">
    <property type="protein sequence ID" value="MBB5183210.1"/>
    <property type="molecule type" value="Genomic_DNA"/>
</dbReference>
<dbReference type="SMART" id="SM00849">
    <property type="entry name" value="Lactamase_B"/>
    <property type="match status" value="1"/>
</dbReference>
<keyword evidence="7" id="KW-1185">Reference proteome</keyword>
<feature type="domain" description="Metallo-beta-lactamase" evidence="5">
    <location>
        <begin position="12"/>
        <end position="183"/>
    </location>
</feature>
<protein>
    <submittedName>
        <fullName evidence="6">Glyoxylase-like metal-dependent hydrolase (Beta-lactamase superfamily II)</fullName>
    </submittedName>
</protein>
<proteinExistence type="predicted"/>
<dbReference type="RefSeq" id="WP_183328507.1">
    <property type="nucleotide sequence ID" value="NZ_JACHHK010000004.1"/>
</dbReference>
<evidence type="ECO:0000256" key="1">
    <source>
        <dbReference type="ARBA" id="ARBA00001947"/>
    </source>
</evidence>
<organism evidence="6 7">
    <name type="scientific">Catenisphaera adipataccumulans</name>
    <dbReference type="NCBI Taxonomy" id="700500"/>
    <lineage>
        <taxon>Bacteria</taxon>
        <taxon>Bacillati</taxon>
        <taxon>Bacillota</taxon>
        <taxon>Erysipelotrichia</taxon>
        <taxon>Erysipelotrichales</taxon>
        <taxon>Erysipelotrichaceae</taxon>
        <taxon>Catenisphaera</taxon>
    </lineage>
</organism>
<evidence type="ECO:0000256" key="4">
    <source>
        <dbReference type="ARBA" id="ARBA00022833"/>
    </source>
</evidence>
<evidence type="ECO:0000256" key="2">
    <source>
        <dbReference type="ARBA" id="ARBA00022723"/>
    </source>
</evidence>
<comment type="cofactor">
    <cofactor evidence="1">
        <name>Zn(2+)</name>
        <dbReference type="ChEBI" id="CHEBI:29105"/>
    </cofactor>
</comment>
<dbReference type="CDD" id="cd06262">
    <property type="entry name" value="metallo-hydrolase-like_MBL-fold"/>
    <property type="match status" value="1"/>
</dbReference>
<dbReference type="PANTHER" id="PTHR46233">
    <property type="entry name" value="HYDROXYACYLGLUTATHIONE HYDROLASE GLOC"/>
    <property type="match status" value="1"/>
</dbReference>
<dbReference type="GO" id="GO:0016787">
    <property type="term" value="F:hydrolase activity"/>
    <property type="evidence" value="ECO:0007669"/>
    <property type="project" value="UniProtKB-KW"/>
</dbReference>
<keyword evidence="4" id="KW-0862">Zinc</keyword>
<name>A0A7W8CX31_9FIRM</name>
<evidence type="ECO:0000313" key="7">
    <source>
        <dbReference type="Proteomes" id="UP000539953"/>
    </source>
</evidence>
<dbReference type="InterPro" id="IPR001279">
    <property type="entry name" value="Metallo-B-lactamas"/>
</dbReference>
<accession>A0A7W8CX31</accession>
<dbReference type="InterPro" id="IPR051453">
    <property type="entry name" value="MBL_Glyoxalase_II"/>
</dbReference>
<dbReference type="Pfam" id="PF00753">
    <property type="entry name" value="Lactamase_B"/>
    <property type="match status" value="1"/>
</dbReference>
<dbReference type="AlphaFoldDB" id="A0A7W8CX31"/>
<evidence type="ECO:0000259" key="5">
    <source>
        <dbReference type="SMART" id="SM00849"/>
    </source>
</evidence>
<keyword evidence="3 6" id="KW-0378">Hydrolase</keyword>
<keyword evidence="2" id="KW-0479">Metal-binding</keyword>
<evidence type="ECO:0000313" key="6">
    <source>
        <dbReference type="EMBL" id="MBB5183210.1"/>
    </source>
</evidence>
<reference evidence="6 7" key="1">
    <citation type="submission" date="2020-08" db="EMBL/GenBank/DDBJ databases">
        <title>Genomic Encyclopedia of Type Strains, Phase IV (KMG-IV): sequencing the most valuable type-strain genomes for metagenomic binning, comparative biology and taxonomic classification.</title>
        <authorList>
            <person name="Goeker M."/>
        </authorList>
    </citation>
    <scope>NUCLEOTIDE SEQUENCE [LARGE SCALE GENOMIC DNA]</scope>
    <source>
        <strain evidence="6 7">DSM 25799</strain>
    </source>
</reference>
<dbReference type="GO" id="GO:0046872">
    <property type="term" value="F:metal ion binding"/>
    <property type="evidence" value="ECO:0007669"/>
    <property type="project" value="UniProtKB-KW"/>
</dbReference>
<dbReference type="InterPro" id="IPR036866">
    <property type="entry name" value="RibonucZ/Hydroxyglut_hydro"/>
</dbReference>
<sequence>MEIKHKELGPVQANCYVVRDGGHALIIDPGGSFPEVRTFVDGDQVDAVLLTHAHFDHIGGLDELLRIYPVPVYVYPSEVNALADPQANVSESFYAHIVSYAKAEPITEGHHQIGHFDVDVIHTPGHSEGSVVYLIGDAMFSGDTLFQGSVGRVDLPGGSYREMEASLLKLKALKKNYHVYPGHGPESTLDQEKIWNPYLR</sequence>